<accession>A0AC61RVP3</accession>
<reference evidence="1" key="1">
    <citation type="submission" date="2019-04" db="EMBL/GenBank/DDBJ databases">
        <title>Microbes associate with the intestines of laboratory mice.</title>
        <authorList>
            <person name="Navarre W."/>
            <person name="Wong E."/>
            <person name="Huang K."/>
            <person name="Tropini C."/>
            <person name="Ng K."/>
            <person name="Yu B."/>
        </authorList>
    </citation>
    <scope>NUCLEOTIDE SEQUENCE</scope>
    <source>
        <strain evidence="1">NM01_1-7b</strain>
    </source>
</reference>
<proteinExistence type="predicted"/>
<protein>
    <submittedName>
        <fullName evidence="1">Uncharacterized protein</fullName>
    </submittedName>
</protein>
<dbReference type="Proteomes" id="UP000304953">
    <property type="component" value="Unassembled WGS sequence"/>
</dbReference>
<name>A0AC61RVP3_9FIRM</name>
<evidence type="ECO:0000313" key="2">
    <source>
        <dbReference type="Proteomes" id="UP000304953"/>
    </source>
</evidence>
<comment type="caution">
    <text evidence="1">The sequence shown here is derived from an EMBL/GenBank/DDBJ whole genome shotgun (WGS) entry which is preliminary data.</text>
</comment>
<evidence type="ECO:0000313" key="1">
    <source>
        <dbReference type="EMBL" id="TGY95577.1"/>
    </source>
</evidence>
<keyword evidence="2" id="KW-1185">Reference proteome</keyword>
<organism evidence="1 2">
    <name type="scientific">Petralouisia muris</name>
    <dbReference type="NCBI Taxonomy" id="3032872"/>
    <lineage>
        <taxon>Bacteria</taxon>
        <taxon>Bacillati</taxon>
        <taxon>Bacillota</taxon>
        <taxon>Clostridia</taxon>
        <taxon>Lachnospirales</taxon>
        <taxon>Lachnospiraceae</taxon>
        <taxon>Petralouisia</taxon>
    </lineage>
</organism>
<sequence length="75" mass="8296">MANKHALAYHTEPEICFQDFRLLFYSILCIRESIGGNGHSYSLESIHMTYVETAEAGLSAGRSKDAKTGTRLTVS</sequence>
<dbReference type="EMBL" id="SRYA01000027">
    <property type="protein sequence ID" value="TGY95577.1"/>
    <property type="molecule type" value="Genomic_DNA"/>
</dbReference>
<gene>
    <name evidence="1" type="ORF">E5329_14240</name>
</gene>